<proteinExistence type="predicted"/>
<keyword evidence="1" id="KW-0472">Membrane</keyword>
<reference evidence="2 3" key="1">
    <citation type="submission" date="2017-01" db="EMBL/GenBank/DDBJ databases">
        <authorList>
            <consortium name="Urmite Genomes"/>
        </authorList>
    </citation>
    <scope>NUCLEOTIDE SEQUENCE [LARGE SCALE GENOMIC DNA]</scope>
    <source>
        <strain evidence="2 3">AB215</strain>
    </source>
</reference>
<gene>
    <name evidence="2" type="ORF">MNAB215_416</name>
</gene>
<feature type="transmembrane region" description="Helical" evidence="1">
    <location>
        <begin position="109"/>
        <end position="130"/>
    </location>
</feature>
<protein>
    <recommendedName>
        <fullName evidence="4">DoxX family protein</fullName>
    </recommendedName>
</protein>
<evidence type="ECO:0000313" key="3">
    <source>
        <dbReference type="Proteomes" id="UP000240424"/>
    </source>
</evidence>
<feature type="transmembrane region" description="Helical" evidence="1">
    <location>
        <begin position="77"/>
        <end position="97"/>
    </location>
</feature>
<evidence type="ECO:0000256" key="1">
    <source>
        <dbReference type="SAM" id="Phobius"/>
    </source>
</evidence>
<keyword evidence="1" id="KW-1133">Transmembrane helix</keyword>
<dbReference type="AlphaFoldDB" id="A0A2U3P3C4"/>
<name>A0A2U3P3C4_9MYCO</name>
<feature type="transmembrane region" description="Helical" evidence="1">
    <location>
        <begin position="7"/>
        <end position="25"/>
    </location>
</feature>
<feature type="non-terminal residue" evidence="2">
    <location>
        <position position="1"/>
    </location>
</feature>
<organism evidence="2 3">
    <name type="scientific">Mycobacterium numidiamassiliense</name>
    <dbReference type="NCBI Taxonomy" id="1841861"/>
    <lineage>
        <taxon>Bacteria</taxon>
        <taxon>Bacillati</taxon>
        <taxon>Actinomycetota</taxon>
        <taxon>Actinomycetes</taxon>
        <taxon>Mycobacteriales</taxon>
        <taxon>Mycobacteriaceae</taxon>
        <taxon>Mycobacterium</taxon>
    </lineage>
</organism>
<dbReference type="STRING" id="1841861.GCA_900157365_04619"/>
<dbReference type="Proteomes" id="UP000240424">
    <property type="component" value="Unassembled WGS sequence"/>
</dbReference>
<keyword evidence="3" id="KW-1185">Reference proteome</keyword>
<evidence type="ECO:0000313" key="2">
    <source>
        <dbReference type="EMBL" id="SPM38240.1"/>
    </source>
</evidence>
<feature type="transmembrane region" description="Helical" evidence="1">
    <location>
        <begin position="45"/>
        <end position="65"/>
    </location>
</feature>
<keyword evidence="1" id="KW-0812">Transmembrane</keyword>
<sequence>VPSRVKPLSMFLGVLMFMFGFLKFFQPIRGWFDVQIEQSHLPRVAVPFGKVSEVITGVLFLLPWLRRSLPDKSRQQILLLACVMLFAQMAVAIYVHLQPGVPARVLPLGIKPPVIPIAVLLLDLLAAFHVSKELRAGQA</sequence>
<accession>A0A2U3P3C4</accession>
<evidence type="ECO:0008006" key="4">
    <source>
        <dbReference type="Google" id="ProtNLM"/>
    </source>
</evidence>
<dbReference type="EMBL" id="FUEZ01000003">
    <property type="protein sequence ID" value="SPM38240.1"/>
    <property type="molecule type" value="Genomic_DNA"/>
</dbReference>